<dbReference type="Proteomes" id="UP000572212">
    <property type="component" value="Unassembled WGS sequence"/>
</dbReference>
<name>A0A841RRS4_9BACI</name>
<comment type="subcellular location">
    <subcellularLocation>
        <location evidence="1">Cell envelope</location>
    </subcellularLocation>
</comment>
<dbReference type="EMBL" id="JACHON010000032">
    <property type="protein sequence ID" value="MBB6514343.1"/>
    <property type="molecule type" value="Genomic_DNA"/>
</dbReference>
<dbReference type="PANTHER" id="PTHR32347">
    <property type="entry name" value="EFFLUX SYSTEM COMPONENT YKNX-RELATED"/>
    <property type="match status" value="1"/>
</dbReference>
<dbReference type="PROSITE" id="PS51257">
    <property type="entry name" value="PROKAR_LIPOPROTEIN"/>
    <property type="match status" value="1"/>
</dbReference>
<dbReference type="GO" id="GO:0030313">
    <property type="term" value="C:cell envelope"/>
    <property type="evidence" value="ECO:0007669"/>
    <property type="project" value="UniProtKB-SubCell"/>
</dbReference>
<accession>A0A841RRS4</accession>
<evidence type="ECO:0000256" key="3">
    <source>
        <dbReference type="SAM" id="Coils"/>
    </source>
</evidence>
<evidence type="ECO:0000256" key="2">
    <source>
        <dbReference type="ARBA" id="ARBA00023054"/>
    </source>
</evidence>
<dbReference type="AlphaFoldDB" id="A0A841RRS4"/>
<sequence length="402" mass="45324">MRDKNWTGQLIFIMGGILLLLSGCNLIPKEQEALAPPLIEPAATQYDIEVIERNDLIDAYEGSAVFHSANSTEVYTRELGHRIKEIHVEPNQNVEKGQLLIELEQDDLEFEVTQQQIALNEAKLDVDSANERKKEQQTLRANIEKKKNKLKEINDDIKEQEALLKKLENEEEQQKQQDKIAKLDQKKQQQQQDIEMTEQQLVNMADLNRDVTRAQLNVERQQNQLTNFQTKLEATKITAPMSGRITSLTELKAGDIVEPFDSLATLSDPQSLRLVATPVGNRVDDLTVGMEVLIDLDGKELLGKVVDLPDENNPDKDIGIEVEDLPASIDLGERAKIQIVFEIRENAITIPTSAIRNYDEQQVVRILDGENLTEVGIKTGLEVGDRVEVISGLNEGDQLILR</sequence>
<feature type="coiled-coil region" evidence="3">
    <location>
        <begin position="112"/>
        <end position="238"/>
    </location>
</feature>
<evidence type="ECO:0000256" key="1">
    <source>
        <dbReference type="ARBA" id="ARBA00004196"/>
    </source>
</evidence>
<feature type="domain" description="CzcB-like C-terminal circularly permuted SH3-like" evidence="5">
    <location>
        <begin position="348"/>
        <end position="399"/>
    </location>
</feature>
<gene>
    <name evidence="6" type="ORF">GGQ92_003167</name>
</gene>
<keyword evidence="7" id="KW-1185">Reference proteome</keyword>
<dbReference type="RefSeq" id="WP_184251161.1">
    <property type="nucleotide sequence ID" value="NZ_BAAACU010000031.1"/>
</dbReference>
<dbReference type="Gene3D" id="1.10.287.470">
    <property type="entry name" value="Helix hairpin bin"/>
    <property type="match status" value="1"/>
</dbReference>
<dbReference type="InterPro" id="IPR050465">
    <property type="entry name" value="UPF0194_transport"/>
</dbReference>
<keyword evidence="2 3" id="KW-0175">Coiled coil</keyword>
<comment type="caution">
    <text evidence="6">The sequence shown here is derived from an EMBL/GenBank/DDBJ whole genome shotgun (WGS) entry which is preliminary data.</text>
</comment>
<organism evidence="6 7">
    <name type="scientific">Gracilibacillus halotolerans</name>
    <dbReference type="NCBI Taxonomy" id="74386"/>
    <lineage>
        <taxon>Bacteria</taxon>
        <taxon>Bacillati</taxon>
        <taxon>Bacillota</taxon>
        <taxon>Bacilli</taxon>
        <taxon>Bacillales</taxon>
        <taxon>Bacillaceae</taxon>
        <taxon>Gracilibacillus</taxon>
    </lineage>
</organism>
<reference evidence="6 7" key="1">
    <citation type="submission" date="2020-08" db="EMBL/GenBank/DDBJ databases">
        <title>Genomic Encyclopedia of Type Strains, Phase IV (KMG-IV): sequencing the most valuable type-strain genomes for metagenomic binning, comparative biology and taxonomic classification.</title>
        <authorList>
            <person name="Goeker M."/>
        </authorList>
    </citation>
    <scope>NUCLEOTIDE SEQUENCE [LARGE SCALE GENOMIC DNA]</scope>
    <source>
        <strain evidence="6 7">DSM 11805</strain>
    </source>
</reference>
<evidence type="ECO:0000259" key="5">
    <source>
        <dbReference type="Pfam" id="PF25975"/>
    </source>
</evidence>
<dbReference type="Pfam" id="PF25917">
    <property type="entry name" value="BSH_RND"/>
    <property type="match status" value="1"/>
</dbReference>
<evidence type="ECO:0000259" key="4">
    <source>
        <dbReference type="Pfam" id="PF25917"/>
    </source>
</evidence>
<evidence type="ECO:0000313" key="6">
    <source>
        <dbReference type="EMBL" id="MBB6514343.1"/>
    </source>
</evidence>
<dbReference type="InterPro" id="IPR058625">
    <property type="entry name" value="MdtA-like_BSH"/>
</dbReference>
<dbReference type="Pfam" id="PF25975">
    <property type="entry name" value="CzcB_C"/>
    <property type="match status" value="1"/>
</dbReference>
<evidence type="ECO:0000313" key="7">
    <source>
        <dbReference type="Proteomes" id="UP000572212"/>
    </source>
</evidence>
<dbReference type="InterPro" id="IPR058649">
    <property type="entry name" value="CzcB_C"/>
</dbReference>
<proteinExistence type="predicted"/>
<protein>
    <submittedName>
        <fullName evidence="6">Macrolide-specific efflux system membrane fusion protein</fullName>
    </submittedName>
</protein>
<feature type="domain" description="Multidrug resistance protein MdtA-like barrel-sandwich hybrid" evidence="4">
    <location>
        <begin position="82"/>
        <end position="258"/>
    </location>
</feature>
<dbReference type="Gene3D" id="2.40.420.20">
    <property type="match status" value="1"/>
</dbReference>
<dbReference type="SUPFAM" id="SSF111369">
    <property type="entry name" value="HlyD-like secretion proteins"/>
    <property type="match status" value="1"/>
</dbReference>
<dbReference type="Gene3D" id="2.40.50.100">
    <property type="match status" value="2"/>
</dbReference>